<dbReference type="SUPFAM" id="SSF47413">
    <property type="entry name" value="lambda repressor-like DNA-binding domains"/>
    <property type="match status" value="1"/>
</dbReference>
<evidence type="ECO:0000259" key="1">
    <source>
        <dbReference type="PROSITE" id="PS50943"/>
    </source>
</evidence>
<dbReference type="Gene3D" id="1.10.260.40">
    <property type="entry name" value="lambda repressor-like DNA-binding domains"/>
    <property type="match status" value="1"/>
</dbReference>
<dbReference type="CDD" id="cd00093">
    <property type="entry name" value="HTH_XRE"/>
    <property type="match status" value="1"/>
</dbReference>
<gene>
    <name evidence="2" type="ORF">CWS01_09130</name>
</gene>
<evidence type="ECO:0000313" key="3">
    <source>
        <dbReference type="Proteomes" id="UP000233375"/>
    </source>
</evidence>
<dbReference type="InterPro" id="IPR010982">
    <property type="entry name" value="Lambda_DNA-bd_dom_sf"/>
</dbReference>
<dbReference type="EMBL" id="PISE01000017">
    <property type="protein sequence ID" value="PKG23925.1"/>
    <property type="molecule type" value="Genomic_DNA"/>
</dbReference>
<dbReference type="GO" id="GO:0003677">
    <property type="term" value="F:DNA binding"/>
    <property type="evidence" value="ECO:0007669"/>
    <property type="project" value="InterPro"/>
</dbReference>
<protein>
    <submittedName>
        <fullName evidence="2">XRE family transcriptional regulator</fullName>
    </submittedName>
</protein>
<dbReference type="AlphaFoldDB" id="A0A2N0Z331"/>
<sequence>MAIGDLLSKARKRQGMTQEDLAADVNYSREAIAKYETGARNMPKELYQEVTQSVDDPQFYFETWEAVSGVVSIPYFDGDYIDQHPASMHYLVRKETAEALEQLNTICWVKPANVRTADEREEMKKVLMEVLDAAASMINLVACICKEYRFSMKDIFRAWNVSMKIRKFNK</sequence>
<dbReference type="Pfam" id="PF01381">
    <property type="entry name" value="HTH_3"/>
    <property type="match status" value="1"/>
</dbReference>
<comment type="caution">
    <text evidence="2">The sequence shown here is derived from an EMBL/GenBank/DDBJ whole genome shotgun (WGS) entry which is preliminary data.</text>
</comment>
<dbReference type="PROSITE" id="PS50943">
    <property type="entry name" value="HTH_CROC1"/>
    <property type="match status" value="1"/>
</dbReference>
<accession>A0A2N0Z331</accession>
<dbReference type="InterPro" id="IPR001387">
    <property type="entry name" value="Cro/C1-type_HTH"/>
</dbReference>
<proteinExistence type="predicted"/>
<dbReference type="SMART" id="SM00530">
    <property type="entry name" value="HTH_XRE"/>
    <property type="match status" value="1"/>
</dbReference>
<organism evidence="2 3">
    <name type="scientific">Niallia nealsonii</name>
    <dbReference type="NCBI Taxonomy" id="115979"/>
    <lineage>
        <taxon>Bacteria</taxon>
        <taxon>Bacillati</taxon>
        <taxon>Bacillota</taxon>
        <taxon>Bacilli</taxon>
        <taxon>Bacillales</taxon>
        <taxon>Bacillaceae</taxon>
        <taxon>Niallia</taxon>
    </lineage>
</organism>
<feature type="domain" description="HTH cro/C1-type" evidence="1">
    <location>
        <begin position="7"/>
        <end position="41"/>
    </location>
</feature>
<evidence type="ECO:0000313" key="2">
    <source>
        <dbReference type="EMBL" id="PKG23925.1"/>
    </source>
</evidence>
<name>A0A2N0Z331_9BACI</name>
<reference evidence="2 3" key="1">
    <citation type="journal article" date="2003" name="Int. J. Syst. Evol. Microbiol.">
        <title>Bacillus nealsonii sp. nov., isolated from a spacecraft-assembly facility, whose spores are gamma-radiation resistant.</title>
        <authorList>
            <person name="Venkateswaran K."/>
            <person name="Kempf M."/>
            <person name="Chen F."/>
            <person name="Satomi M."/>
            <person name="Nicholson W."/>
            <person name="Kern R."/>
        </authorList>
    </citation>
    <scope>NUCLEOTIDE SEQUENCE [LARGE SCALE GENOMIC DNA]</scope>
    <source>
        <strain evidence="2 3">FO-92</strain>
    </source>
</reference>
<dbReference type="Proteomes" id="UP000233375">
    <property type="component" value="Unassembled WGS sequence"/>
</dbReference>
<keyword evidence="3" id="KW-1185">Reference proteome</keyword>
<dbReference type="RefSeq" id="WP_101176889.1">
    <property type="nucleotide sequence ID" value="NZ_PISE01000017.1"/>
</dbReference>
<dbReference type="OrthoDB" id="2857438at2"/>